<evidence type="ECO:0000313" key="3">
    <source>
        <dbReference type="Proteomes" id="UP000644693"/>
    </source>
</evidence>
<evidence type="ECO:0000256" key="1">
    <source>
        <dbReference type="SAM" id="SignalP"/>
    </source>
</evidence>
<name>A0A918XJU8_9GAMM</name>
<feature type="signal peptide" evidence="1">
    <location>
        <begin position="1"/>
        <end position="21"/>
    </location>
</feature>
<dbReference type="EMBL" id="BMYM01000002">
    <property type="protein sequence ID" value="GHD35759.1"/>
    <property type="molecule type" value="Genomic_DNA"/>
</dbReference>
<dbReference type="AlphaFoldDB" id="A0A918XJU8"/>
<proteinExistence type="predicted"/>
<dbReference type="Proteomes" id="UP000644693">
    <property type="component" value="Unassembled WGS sequence"/>
</dbReference>
<comment type="caution">
    <text evidence="2">The sequence shown here is derived from an EMBL/GenBank/DDBJ whole genome shotgun (WGS) entry which is preliminary data.</text>
</comment>
<keyword evidence="1" id="KW-0732">Signal</keyword>
<reference evidence="2" key="2">
    <citation type="submission" date="2020-09" db="EMBL/GenBank/DDBJ databases">
        <authorList>
            <person name="Sun Q."/>
            <person name="Kim S."/>
        </authorList>
    </citation>
    <scope>NUCLEOTIDE SEQUENCE</scope>
    <source>
        <strain evidence="2">KCTC 23430</strain>
    </source>
</reference>
<protein>
    <recommendedName>
        <fullName evidence="4">Ysc84 actin-binding domain-containing protein</fullName>
    </recommendedName>
</protein>
<gene>
    <name evidence="2" type="ORF">GCM10007053_23100</name>
</gene>
<evidence type="ECO:0000313" key="2">
    <source>
        <dbReference type="EMBL" id="GHD35759.1"/>
    </source>
</evidence>
<organism evidence="2 3">
    <name type="scientific">Parahalioglobus pacificus</name>
    <dbReference type="NCBI Taxonomy" id="930806"/>
    <lineage>
        <taxon>Bacteria</taxon>
        <taxon>Pseudomonadati</taxon>
        <taxon>Pseudomonadota</taxon>
        <taxon>Gammaproteobacteria</taxon>
        <taxon>Cellvibrionales</taxon>
        <taxon>Halieaceae</taxon>
        <taxon>Parahalioglobus</taxon>
    </lineage>
</organism>
<feature type="chain" id="PRO_5037572181" description="Ysc84 actin-binding domain-containing protein" evidence="1">
    <location>
        <begin position="22"/>
        <end position="185"/>
    </location>
</feature>
<sequence length="185" mass="19659">MRLLSVGLAAALALCTGCVWQPVVYDEPAQEKASAAVAAFESDARLNRFFQESVAYAVFPDAFRAGTGFGGAFGTGWLFESGDVSARVTLFEAFAGADLGAQVYRSIIFFRTEAALKDFRRGNFEFTGQANAAHVVGGQSLTPAYHPDVALFVQVKGGLLLEASVGAQRYDVFPLAESSLSGEPE</sequence>
<dbReference type="RefSeq" id="WP_189477947.1">
    <property type="nucleotide sequence ID" value="NZ_BMYM01000002.1"/>
</dbReference>
<evidence type="ECO:0008006" key="4">
    <source>
        <dbReference type="Google" id="ProtNLM"/>
    </source>
</evidence>
<accession>A0A918XJU8</accession>
<reference evidence="2" key="1">
    <citation type="journal article" date="2014" name="Int. J. Syst. Evol. Microbiol.">
        <title>Complete genome sequence of Corynebacterium casei LMG S-19264T (=DSM 44701T), isolated from a smear-ripened cheese.</title>
        <authorList>
            <consortium name="US DOE Joint Genome Institute (JGI-PGF)"/>
            <person name="Walter F."/>
            <person name="Albersmeier A."/>
            <person name="Kalinowski J."/>
            <person name="Ruckert C."/>
        </authorList>
    </citation>
    <scope>NUCLEOTIDE SEQUENCE</scope>
    <source>
        <strain evidence="2">KCTC 23430</strain>
    </source>
</reference>
<keyword evidence="3" id="KW-1185">Reference proteome</keyword>